<feature type="domain" description="Fe/B12 periplasmic-binding" evidence="6">
    <location>
        <begin position="77"/>
        <end position="345"/>
    </location>
</feature>
<evidence type="ECO:0000313" key="7">
    <source>
        <dbReference type="EMBL" id="WPF25008.1"/>
    </source>
</evidence>
<proteinExistence type="inferred from homology"/>
<dbReference type="Pfam" id="PF01497">
    <property type="entry name" value="Peripla_BP_2"/>
    <property type="match status" value="1"/>
</dbReference>
<dbReference type="Proteomes" id="UP001174314">
    <property type="component" value="Chromosome"/>
</dbReference>
<evidence type="ECO:0000256" key="1">
    <source>
        <dbReference type="ARBA" id="ARBA00004196"/>
    </source>
</evidence>
<dbReference type="InterPro" id="IPR002491">
    <property type="entry name" value="ABC_transptr_periplasmic_BD"/>
</dbReference>
<dbReference type="Gene3D" id="3.40.50.1980">
    <property type="entry name" value="Nitrogenase molybdenum iron protein domain"/>
    <property type="match status" value="2"/>
</dbReference>
<dbReference type="AlphaFoldDB" id="A0AAU0PYR7"/>
<dbReference type="PROSITE" id="PS51257">
    <property type="entry name" value="PROKAR_LIPOPROTEIN"/>
    <property type="match status" value="1"/>
</dbReference>
<organism evidence="7 8">
    <name type="scientific">Corynebacterium pseudokroppenstedtii</name>
    <dbReference type="NCBI Taxonomy" id="2804917"/>
    <lineage>
        <taxon>Bacteria</taxon>
        <taxon>Bacillati</taxon>
        <taxon>Actinomycetota</taxon>
        <taxon>Actinomycetes</taxon>
        <taxon>Mycobacteriales</taxon>
        <taxon>Corynebacteriaceae</taxon>
        <taxon>Corynebacterium</taxon>
    </lineage>
</organism>
<evidence type="ECO:0000259" key="6">
    <source>
        <dbReference type="PROSITE" id="PS50983"/>
    </source>
</evidence>
<accession>A0AAU0PYR7</accession>
<dbReference type="RefSeq" id="WP_204087762.1">
    <property type="nucleotide sequence ID" value="NZ_CP137757.1"/>
</dbReference>
<feature type="compositionally biased region" description="Low complexity" evidence="5">
    <location>
        <begin position="44"/>
        <end position="58"/>
    </location>
</feature>
<dbReference type="PANTHER" id="PTHR30532:SF24">
    <property type="entry name" value="FERRIC ENTEROBACTIN-BINDING PERIPLASMIC PROTEIN FEPB"/>
    <property type="match status" value="1"/>
</dbReference>
<keyword evidence="4" id="KW-0732">Signal</keyword>
<dbReference type="InterPro" id="IPR051313">
    <property type="entry name" value="Bact_iron-sidero_bind"/>
</dbReference>
<sequence length="346" mass="37517">MKVQRFPSCNKHKRKYTFGLAVLTSASLLLVGCTSDSSDASNRESQTSQSSSSEATQSGEITLKNSWGEASYPVKPERVVATGTAVDNLLALGIKPTAIIHTPTDKERPWQKEKLEGVEIIDATNDGELPVEKIAAIHPDFIVGDYWRITEQSYGVLKDIAPTLGATGTQGGEIGWASQLKQLGKLYGKEAKAKEIVDADHKRFEEMKKAIPDLKGKTGIVAQFVGDSHQFGVVTDPKEPGNAFFYDLGMSVPESVQKLPSNSSGRAMVASENISALNADFMAIYAQSGSDEEMRQIPGYTDLTQVKKKATKVGDSALVQGLNVPSSLSREWLLKELRPELENAAK</sequence>
<keyword evidence="8" id="KW-1185">Reference proteome</keyword>
<reference evidence="7 8" key="1">
    <citation type="submission" date="2023-10" db="EMBL/GenBank/DDBJ databases">
        <title>complete genome sequence of Corynebacterium pseudokroppenstedtii P15-C1.</title>
        <authorList>
            <person name="Bruggemann H."/>
            <person name="Poehlein A."/>
        </authorList>
    </citation>
    <scope>NUCLEOTIDE SEQUENCE [LARGE SCALE GENOMIC DNA]</scope>
    <source>
        <strain evidence="7 8">P15_C1</strain>
    </source>
</reference>
<comment type="similarity">
    <text evidence="2">Belongs to the bacterial solute-binding protein 8 family.</text>
</comment>
<comment type="subcellular location">
    <subcellularLocation>
        <location evidence="1">Cell envelope</location>
    </subcellularLocation>
</comment>
<keyword evidence="3" id="KW-0813">Transport</keyword>
<dbReference type="GO" id="GO:0030288">
    <property type="term" value="C:outer membrane-bounded periplasmic space"/>
    <property type="evidence" value="ECO:0007669"/>
    <property type="project" value="TreeGrafter"/>
</dbReference>
<evidence type="ECO:0000256" key="4">
    <source>
        <dbReference type="ARBA" id="ARBA00022729"/>
    </source>
</evidence>
<name>A0AAU0PYR7_9CORY</name>
<dbReference type="EMBL" id="CP137757">
    <property type="protein sequence ID" value="WPF25008.1"/>
    <property type="molecule type" value="Genomic_DNA"/>
</dbReference>
<dbReference type="KEGG" id="cpsk:Q0N40_00090"/>
<evidence type="ECO:0000256" key="3">
    <source>
        <dbReference type="ARBA" id="ARBA00022448"/>
    </source>
</evidence>
<dbReference type="PANTHER" id="PTHR30532">
    <property type="entry name" value="IRON III DICITRATE-BINDING PERIPLASMIC PROTEIN"/>
    <property type="match status" value="1"/>
</dbReference>
<dbReference type="PROSITE" id="PS50983">
    <property type="entry name" value="FE_B12_PBP"/>
    <property type="match status" value="1"/>
</dbReference>
<dbReference type="SUPFAM" id="SSF53807">
    <property type="entry name" value="Helical backbone' metal receptor"/>
    <property type="match status" value="1"/>
</dbReference>
<evidence type="ECO:0000256" key="5">
    <source>
        <dbReference type="SAM" id="MobiDB-lite"/>
    </source>
</evidence>
<evidence type="ECO:0000256" key="2">
    <source>
        <dbReference type="ARBA" id="ARBA00008814"/>
    </source>
</evidence>
<dbReference type="GO" id="GO:1901678">
    <property type="term" value="P:iron coordination entity transport"/>
    <property type="evidence" value="ECO:0007669"/>
    <property type="project" value="UniProtKB-ARBA"/>
</dbReference>
<gene>
    <name evidence="7" type="ORF">Q0N40_00090</name>
</gene>
<feature type="region of interest" description="Disordered" evidence="5">
    <location>
        <begin position="36"/>
        <end position="59"/>
    </location>
</feature>
<evidence type="ECO:0000313" key="8">
    <source>
        <dbReference type="Proteomes" id="UP001174314"/>
    </source>
</evidence>
<protein>
    <submittedName>
        <fullName evidence="7">ABC transporter substrate-binding protein</fullName>
    </submittedName>
</protein>